<reference evidence="8" key="1">
    <citation type="submission" date="2021-01" db="UniProtKB">
        <authorList>
            <consortium name="EnsemblPlants"/>
        </authorList>
    </citation>
    <scope>IDENTIFICATION</scope>
</reference>
<evidence type="ECO:0000256" key="3">
    <source>
        <dbReference type="ARBA" id="ARBA00012715"/>
    </source>
</evidence>
<feature type="domain" description="GTP cyclohydrolase I" evidence="7">
    <location>
        <begin position="18"/>
        <end position="170"/>
    </location>
</feature>
<dbReference type="InterPro" id="IPR043133">
    <property type="entry name" value="GTP-CH-I_C/QueF"/>
</dbReference>
<dbReference type="EC" id="3.5.4.16" evidence="3"/>
<dbReference type="InterPro" id="IPR043134">
    <property type="entry name" value="GTP-CH-I_N"/>
</dbReference>
<evidence type="ECO:0000256" key="1">
    <source>
        <dbReference type="ARBA" id="ARBA00005080"/>
    </source>
</evidence>
<evidence type="ECO:0000256" key="4">
    <source>
        <dbReference type="ARBA" id="ARBA00017272"/>
    </source>
</evidence>
<dbReference type="Proteomes" id="UP000594263">
    <property type="component" value="Unplaced"/>
</dbReference>
<dbReference type="UniPathway" id="UPA00848">
    <property type="reaction ID" value="UER00151"/>
</dbReference>
<evidence type="ECO:0000256" key="6">
    <source>
        <dbReference type="ARBA" id="ARBA00030854"/>
    </source>
</evidence>
<evidence type="ECO:0000313" key="9">
    <source>
        <dbReference type="Proteomes" id="UP000594263"/>
    </source>
</evidence>
<protein>
    <recommendedName>
        <fullName evidence="4">GTP cyclohydrolase 1</fullName>
        <ecNumber evidence="3">3.5.4.16</ecNumber>
    </recommendedName>
    <alternativeName>
        <fullName evidence="6">GTP cyclohydrolase I</fullName>
    </alternativeName>
</protein>
<dbReference type="GO" id="GO:0003934">
    <property type="term" value="F:GTP cyclohydrolase I activity"/>
    <property type="evidence" value="ECO:0007669"/>
    <property type="project" value="UniProtKB-EC"/>
</dbReference>
<feature type="domain" description="GTP cyclohydrolase I" evidence="7">
    <location>
        <begin position="257"/>
        <end position="442"/>
    </location>
</feature>
<evidence type="ECO:0000256" key="5">
    <source>
        <dbReference type="ARBA" id="ARBA00022801"/>
    </source>
</evidence>
<organism evidence="8 9">
    <name type="scientific">Kalanchoe fedtschenkoi</name>
    <name type="common">Lavender scallops</name>
    <name type="synonym">South American air plant</name>
    <dbReference type="NCBI Taxonomy" id="63787"/>
    <lineage>
        <taxon>Eukaryota</taxon>
        <taxon>Viridiplantae</taxon>
        <taxon>Streptophyta</taxon>
        <taxon>Embryophyta</taxon>
        <taxon>Tracheophyta</taxon>
        <taxon>Spermatophyta</taxon>
        <taxon>Magnoliopsida</taxon>
        <taxon>eudicotyledons</taxon>
        <taxon>Gunneridae</taxon>
        <taxon>Pentapetalae</taxon>
        <taxon>Saxifragales</taxon>
        <taxon>Crassulaceae</taxon>
        <taxon>Kalanchoe</taxon>
    </lineage>
</organism>
<evidence type="ECO:0000313" key="8">
    <source>
        <dbReference type="EnsemblPlants" id="Kaladp0053s0558.1.v1.1"/>
    </source>
</evidence>
<comment type="similarity">
    <text evidence="2">Belongs to the GTP cyclohydrolase I family.</text>
</comment>
<keyword evidence="9" id="KW-1185">Reference proteome</keyword>
<keyword evidence="5" id="KW-0378">Hydrolase</keyword>
<dbReference type="PANTHER" id="PTHR11109:SF7">
    <property type="entry name" value="GTP CYCLOHYDROLASE 1"/>
    <property type="match status" value="1"/>
</dbReference>
<dbReference type="GO" id="GO:0046654">
    <property type="term" value="P:tetrahydrofolate biosynthetic process"/>
    <property type="evidence" value="ECO:0007669"/>
    <property type="project" value="InterPro"/>
</dbReference>
<dbReference type="SUPFAM" id="SSF55620">
    <property type="entry name" value="Tetrahydrobiopterin biosynthesis enzymes-like"/>
    <property type="match status" value="2"/>
</dbReference>
<dbReference type="Pfam" id="PF01227">
    <property type="entry name" value="GTP_cyclohydroI"/>
    <property type="match status" value="2"/>
</dbReference>
<dbReference type="Gene3D" id="3.30.1130.10">
    <property type="match status" value="2"/>
</dbReference>
<evidence type="ECO:0000256" key="2">
    <source>
        <dbReference type="ARBA" id="ARBA00008085"/>
    </source>
</evidence>
<dbReference type="GO" id="GO:0005737">
    <property type="term" value="C:cytoplasm"/>
    <property type="evidence" value="ECO:0007669"/>
    <property type="project" value="TreeGrafter"/>
</dbReference>
<dbReference type="OMA" id="KVQCHVG"/>
<dbReference type="Gramene" id="Kaladp0053s0558.1.v1.1">
    <property type="protein sequence ID" value="Kaladp0053s0558.1.v1.1"/>
    <property type="gene ID" value="Kaladp0053s0558.v1.1"/>
</dbReference>
<dbReference type="PANTHER" id="PTHR11109">
    <property type="entry name" value="GTP CYCLOHYDROLASE I"/>
    <property type="match status" value="1"/>
</dbReference>
<accession>A0A7N0U3R4</accession>
<sequence length="448" mass="48781">MMATGGGGGGGCEGSQAIEDAVKILLDSLGEDVNREGLRKTPFRVAKALREGTRGYRLKVKDIVQDALFPEAGLDNMVGHAGGSGGLVVVRDLDLFSYCESCLLPFQVKCHVGYVPSGLKVLGLSKVSRVADVFAKRLQDPQRLANEVCSALQHGIKPEGVAVILQCLHLRFPNPDPVIQDCIHGTNIKVIVSSGSGVFNNKKAGVWEDFLSLLRFCGISIERPCNEDATDQCWCPSKCTQSSLTSGTGAESPKMIAAVTSIIRSLGENPSRKELLETPKHFLKWLMAFRSSNLDLNLNGHVYVRMECGQPNGTANHHEAKIQSELNLSVWSQCEHHLLPFYGVVHLGYISDKKVSSKVVSLLQSIVHYHGFKLQVQERLTRQIAETVTSLLGSDVIVVVEANHTCMISRGIEKFGSSTATIALLGRFSTEPALRSKFLETIPKMTIS</sequence>
<evidence type="ECO:0000259" key="7">
    <source>
        <dbReference type="Pfam" id="PF01227"/>
    </source>
</evidence>
<proteinExistence type="inferred from homology"/>
<name>A0A7N0U3R4_KALFE</name>
<dbReference type="FunFam" id="3.30.1130.10:FF:000007">
    <property type="entry name" value="GTP cyclohydrolase 1"/>
    <property type="match status" value="1"/>
</dbReference>
<dbReference type="GO" id="GO:0008270">
    <property type="term" value="F:zinc ion binding"/>
    <property type="evidence" value="ECO:0007669"/>
    <property type="project" value="TreeGrafter"/>
</dbReference>
<dbReference type="GO" id="GO:0005525">
    <property type="term" value="F:GTP binding"/>
    <property type="evidence" value="ECO:0007669"/>
    <property type="project" value="TreeGrafter"/>
</dbReference>
<dbReference type="GO" id="GO:0006729">
    <property type="term" value="P:tetrahydrobiopterin biosynthetic process"/>
    <property type="evidence" value="ECO:0007669"/>
    <property type="project" value="TreeGrafter"/>
</dbReference>
<dbReference type="Gene3D" id="1.10.286.10">
    <property type="match status" value="2"/>
</dbReference>
<dbReference type="InterPro" id="IPR001474">
    <property type="entry name" value="GTP_CycHdrlase_I"/>
</dbReference>
<dbReference type="EnsemblPlants" id="Kaladp0053s0558.1.v1.1">
    <property type="protein sequence ID" value="Kaladp0053s0558.1.v1.1"/>
    <property type="gene ID" value="Kaladp0053s0558.v1.1"/>
</dbReference>
<dbReference type="InterPro" id="IPR020602">
    <property type="entry name" value="GTP_CycHdrlase_I_dom"/>
</dbReference>
<comment type="pathway">
    <text evidence="1">Cofactor biosynthesis; 7,8-dihydroneopterin triphosphate biosynthesis; 7,8-dihydroneopterin triphosphate from GTP: step 1/1.</text>
</comment>
<dbReference type="AlphaFoldDB" id="A0A7N0U3R4"/>